<sequence>MRAVDLFSGCGGLSLGLQNAGLEVVAAYEYWSAAVKLYQQNFDHPVFEFDLTDVENAVDHIKQFSPDIIVGGPPCQDFSSAGKRNENGTRGDLTISFAKIVIGVLPNWFLMENVERIKKTGVFAEAKNLLKEAGYSFTEMVLDASKCGVPQKRKRMILIGRLDSYADFLKYGLLSRLANKSMTIRDYLGDQLNTEHYYRHARSYARRGIFSIDEPSPTIRGVNRPIPPGYVFHEGDSTKELEHVRPLTAIERSYIQTFPRTFIWNGLNKTTLEQIIGNAVPVNLAKYVGDCILAYKEEESGILQFAK</sequence>
<feature type="active site" evidence="6">
    <location>
        <position position="75"/>
    </location>
</feature>
<keyword evidence="4" id="KW-0680">Restriction system</keyword>
<reference evidence="10" key="1">
    <citation type="submission" date="2016-10" db="EMBL/GenBank/DDBJ databases">
        <authorList>
            <person name="Varghese N."/>
            <person name="Submissions S."/>
        </authorList>
    </citation>
    <scope>NUCLEOTIDE SEQUENCE [LARGE SCALE GENOMIC DNA]</scope>
    <source>
        <strain evidence="10">DSM 22703</strain>
    </source>
</reference>
<dbReference type="Pfam" id="PF00145">
    <property type="entry name" value="DNA_methylase"/>
    <property type="match status" value="1"/>
</dbReference>
<dbReference type="InterPro" id="IPR001525">
    <property type="entry name" value="C5_MeTfrase"/>
</dbReference>
<dbReference type="CDD" id="cd00315">
    <property type="entry name" value="Cyt_C5_DNA_methylase"/>
    <property type="match status" value="1"/>
</dbReference>
<dbReference type="AlphaFoldDB" id="A0A1G5YYU7"/>
<dbReference type="InterPro" id="IPR031303">
    <property type="entry name" value="C5_meth_CS"/>
</dbReference>
<evidence type="ECO:0000256" key="4">
    <source>
        <dbReference type="ARBA" id="ARBA00022747"/>
    </source>
</evidence>
<evidence type="ECO:0000256" key="6">
    <source>
        <dbReference type="PROSITE-ProRule" id="PRU01016"/>
    </source>
</evidence>
<dbReference type="PANTHER" id="PTHR10629:SF52">
    <property type="entry name" value="DNA (CYTOSINE-5)-METHYLTRANSFERASE 1"/>
    <property type="match status" value="1"/>
</dbReference>
<dbReference type="PROSITE" id="PS00095">
    <property type="entry name" value="C5_MTASE_2"/>
    <property type="match status" value="1"/>
</dbReference>
<dbReference type="InterPro" id="IPR018117">
    <property type="entry name" value="C5_DNA_meth_AS"/>
</dbReference>
<dbReference type="STRING" id="279824.SAMN03080617_02959"/>
<dbReference type="PROSITE" id="PS00094">
    <property type="entry name" value="C5_MTASE_1"/>
    <property type="match status" value="1"/>
</dbReference>
<dbReference type="Gene3D" id="3.40.50.150">
    <property type="entry name" value="Vaccinia Virus protein VP39"/>
    <property type="match status" value="1"/>
</dbReference>
<comment type="catalytic activity">
    <reaction evidence="5 8">
        <text>a 2'-deoxycytidine in DNA + S-adenosyl-L-methionine = a 5-methyl-2'-deoxycytidine in DNA + S-adenosyl-L-homocysteine + H(+)</text>
        <dbReference type="Rhea" id="RHEA:13681"/>
        <dbReference type="Rhea" id="RHEA-COMP:11369"/>
        <dbReference type="Rhea" id="RHEA-COMP:11370"/>
        <dbReference type="ChEBI" id="CHEBI:15378"/>
        <dbReference type="ChEBI" id="CHEBI:57856"/>
        <dbReference type="ChEBI" id="CHEBI:59789"/>
        <dbReference type="ChEBI" id="CHEBI:85452"/>
        <dbReference type="ChEBI" id="CHEBI:85454"/>
        <dbReference type="EC" id="2.1.1.37"/>
    </reaction>
</comment>
<proteinExistence type="inferred from homology"/>
<dbReference type="EC" id="2.1.1.37" evidence="8"/>
<keyword evidence="10" id="KW-1185">Reference proteome</keyword>
<protein>
    <recommendedName>
        <fullName evidence="8">Cytosine-specific methyltransferase</fullName>
        <ecNumber evidence="8">2.1.1.37</ecNumber>
    </recommendedName>
</protein>
<evidence type="ECO:0000313" key="10">
    <source>
        <dbReference type="Proteomes" id="UP000198756"/>
    </source>
</evidence>
<dbReference type="PRINTS" id="PR00105">
    <property type="entry name" value="C5METTRFRASE"/>
</dbReference>
<evidence type="ECO:0000256" key="5">
    <source>
        <dbReference type="ARBA" id="ARBA00047422"/>
    </source>
</evidence>
<dbReference type="Proteomes" id="UP000198756">
    <property type="component" value="Unassembled WGS sequence"/>
</dbReference>
<keyword evidence="2 6" id="KW-0808">Transferase</keyword>
<evidence type="ECO:0000313" key="9">
    <source>
        <dbReference type="EMBL" id="SDA87305.1"/>
    </source>
</evidence>
<evidence type="ECO:0000256" key="2">
    <source>
        <dbReference type="ARBA" id="ARBA00022679"/>
    </source>
</evidence>
<dbReference type="PANTHER" id="PTHR10629">
    <property type="entry name" value="CYTOSINE-SPECIFIC METHYLTRANSFERASE"/>
    <property type="match status" value="1"/>
</dbReference>
<name>A0A1G5YYU7_9BACT</name>
<evidence type="ECO:0000256" key="7">
    <source>
        <dbReference type="RuleBase" id="RU000416"/>
    </source>
</evidence>
<organism evidence="9 10">
    <name type="scientific">Algoriphagus alkaliphilus</name>
    <dbReference type="NCBI Taxonomy" id="279824"/>
    <lineage>
        <taxon>Bacteria</taxon>
        <taxon>Pseudomonadati</taxon>
        <taxon>Bacteroidota</taxon>
        <taxon>Cytophagia</taxon>
        <taxon>Cytophagales</taxon>
        <taxon>Cyclobacteriaceae</taxon>
        <taxon>Algoriphagus</taxon>
    </lineage>
</organism>
<dbReference type="Gene3D" id="3.90.120.10">
    <property type="entry name" value="DNA Methylase, subunit A, domain 2"/>
    <property type="match status" value="1"/>
</dbReference>
<keyword evidence="3 6" id="KW-0949">S-adenosyl-L-methionine</keyword>
<dbReference type="GO" id="GO:0003886">
    <property type="term" value="F:DNA (cytosine-5-)-methyltransferase activity"/>
    <property type="evidence" value="ECO:0007669"/>
    <property type="project" value="UniProtKB-EC"/>
</dbReference>
<gene>
    <name evidence="9" type="ORF">SAMN03080617_02959</name>
</gene>
<dbReference type="NCBIfam" id="TIGR00675">
    <property type="entry name" value="dcm"/>
    <property type="match status" value="1"/>
</dbReference>
<dbReference type="OrthoDB" id="32195at2"/>
<dbReference type="SUPFAM" id="SSF53335">
    <property type="entry name" value="S-adenosyl-L-methionine-dependent methyltransferases"/>
    <property type="match status" value="1"/>
</dbReference>
<evidence type="ECO:0000256" key="8">
    <source>
        <dbReference type="RuleBase" id="RU000417"/>
    </source>
</evidence>
<comment type="similarity">
    <text evidence="6 7">Belongs to the class I-like SAM-binding methyltransferase superfamily. C5-methyltransferase family.</text>
</comment>
<evidence type="ECO:0000256" key="1">
    <source>
        <dbReference type="ARBA" id="ARBA00022603"/>
    </source>
</evidence>
<accession>A0A1G5YYU7</accession>
<dbReference type="RefSeq" id="WP_092731294.1">
    <property type="nucleotide sequence ID" value="NZ_FMXE01000022.1"/>
</dbReference>
<dbReference type="PROSITE" id="PS51679">
    <property type="entry name" value="SAM_MT_C5"/>
    <property type="match status" value="1"/>
</dbReference>
<dbReference type="InterPro" id="IPR029063">
    <property type="entry name" value="SAM-dependent_MTases_sf"/>
</dbReference>
<dbReference type="GO" id="GO:0032259">
    <property type="term" value="P:methylation"/>
    <property type="evidence" value="ECO:0007669"/>
    <property type="project" value="UniProtKB-KW"/>
</dbReference>
<dbReference type="GO" id="GO:0009307">
    <property type="term" value="P:DNA restriction-modification system"/>
    <property type="evidence" value="ECO:0007669"/>
    <property type="project" value="UniProtKB-KW"/>
</dbReference>
<keyword evidence="1 6" id="KW-0489">Methyltransferase</keyword>
<dbReference type="InterPro" id="IPR050390">
    <property type="entry name" value="C5-Methyltransferase"/>
</dbReference>
<dbReference type="EMBL" id="FMXE01000022">
    <property type="protein sequence ID" value="SDA87305.1"/>
    <property type="molecule type" value="Genomic_DNA"/>
</dbReference>
<evidence type="ECO:0000256" key="3">
    <source>
        <dbReference type="ARBA" id="ARBA00022691"/>
    </source>
</evidence>